<dbReference type="PROSITE" id="PS50174">
    <property type="entry name" value="G_PATCH"/>
    <property type="match status" value="1"/>
</dbReference>
<dbReference type="CDD" id="cd19870">
    <property type="entry name" value="DSRM_SON-like"/>
    <property type="match status" value="1"/>
</dbReference>
<proteinExistence type="predicted"/>
<dbReference type="InterPro" id="IPR000467">
    <property type="entry name" value="G_patch_dom"/>
</dbReference>
<dbReference type="SMART" id="SM00443">
    <property type="entry name" value="G_patch"/>
    <property type="match status" value="1"/>
</dbReference>
<dbReference type="Gene3D" id="3.30.160.20">
    <property type="match status" value="1"/>
</dbReference>
<feature type="domain" description="G-patch" evidence="4">
    <location>
        <begin position="739"/>
        <end position="785"/>
    </location>
</feature>
<feature type="compositionally biased region" description="Basic and acidic residues" evidence="2">
    <location>
        <begin position="79"/>
        <end position="89"/>
    </location>
</feature>
<dbReference type="Pfam" id="PF14709">
    <property type="entry name" value="DND1_DSRM"/>
    <property type="match status" value="1"/>
</dbReference>
<feature type="compositionally biased region" description="Basic and acidic residues" evidence="2">
    <location>
        <begin position="317"/>
        <end position="347"/>
    </location>
</feature>
<feature type="compositionally biased region" description="Basic and acidic residues" evidence="2">
    <location>
        <begin position="409"/>
        <end position="424"/>
    </location>
</feature>
<dbReference type="PROSITE" id="PS50137">
    <property type="entry name" value="DS_RBD"/>
    <property type="match status" value="1"/>
</dbReference>
<evidence type="ECO:0008006" key="7">
    <source>
        <dbReference type="Google" id="ProtNLM"/>
    </source>
</evidence>
<feature type="compositionally biased region" description="Basic and acidic residues" evidence="2">
    <location>
        <begin position="464"/>
        <end position="474"/>
    </location>
</feature>
<feature type="domain" description="DRBM" evidence="3">
    <location>
        <begin position="806"/>
        <end position="875"/>
    </location>
</feature>
<dbReference type="Proteomes" id="UP000835052">
    <property type="component" value="Unassembled WGS sequence"/>
</dbReference>
<dbReference type="InterPro" id="IPR032922">
    <property type="entry name" value="SON"/>
</dbReference>
<dbReference type="PANTHER" id="PTHR46528">
    <property type="entry name" value="PROTEIN SON"/>
    <property type="match status" value="1"/>
</dbReference>
<feature type="region of interest" description="Disordered" evidence="2">
    <location>
        <begin position="32"/>
        <end position="142"/>
    </location>
</feature>
<evidence type="ECO:0000259" key="4">
    <source>
        <dbReference type="PROSITE" id="PS50174"/>
    </source>
</evidence>
<name>A0A8S1GYR1_9PELO</name>
<feature type="compositionally biased region" description="Basic residues" evidence="2">
    <location>
        <begin position="348"/>
        <end position="379"/>
    </location>
</feature>
<dbReference type="AlphaFoldDB" id="A0A8S1GYR1"/>
<feature type="compositionally biased region" description="Polar residues" evidence="2">
    <location>
        <begin position="109"/>
        <end position="122"/>
    </location>
</feature>
<keyword evidence="1" id="KW-0694">RNA-binding</keyword>
<dbReference type="GO" id="GO:0048024">
    <property type="term" value="P:regulation of mRNA splicing, via spliceosome"/>
    <property type="evidence" value="ECO:0007669"/>
    <property type="project" value="TreeGrafter"/>
</dbReference>
<evidence type="ECO:0000313" key="6">
    <source>
        <dbReference type="Proteomes" id="UP000835052"/>
    </source>
</evidence>
<reference evidence="5" key="1">
    <citation type="submission" date="2020-10" db="EMBL/GenBank/DDBJ databases">
        <authorList>
            <person name="Kikuchi T."/>
        </authorList>
    </citation>
    <scope>NUCLEOTIDE SEQUENCE</scope>
    <source>
        <strain evidence="5">NKZ352</strain>
    </source>
</reference>
<feature type="compositionally biased region" description="Basic and acidic residues" evidence="2">
    <location>
        <begin position="227"/>
        <end position="251"/>
    </location>
</feature>
<sequence length="886" mass="100469">MVDQPSSSKNGKLAGVSSDAIVADLLKDVGSLSEPFSFENLTSSRKNDEDDDDEKDKKKKKHKHKHKHKSKKKKKKHERDRSKDREKTKEKKKKKSKSRSRSSSRSSAAVPTTSNGLPNTAEATVPKKSVLEEEDDDLELPVGADYRSVLKEAKMSINIKSKLPPLELSKLPCDPNVREIPKQEIVPLTKDDSNEKNTSEILAKVIEAKGKGDFIPRNVKIKSVEKAEKAKIEEKEPQETKINGKVEEKTNVQDIEVSEVEDGYASKNGKNIESEKVEKSDEEDKKKRKKRDPEKEKKSSKRARNSRTRNESPNTDDEIKEKIRKRKDEKSRSRSRDRRRISPDRWEKRKRSPIRSSWRRTSRSRSRDRRSRSRSRNRDRKASPPRRSDRRGRSRSRSPYRNFLRRRSRSDDRRKDSIDKNRLLEIARKKAQKMQMLGLDDRRNLPSQSIDDFVSYCQRIQKRQEKEARREKGEAVSSGEDSDDGEMHFKHPYPLPKTEPIRINIMSAATSSNSTQKAITASEEVLDHTKLRLVFPVSSGVVHKESTEWKPILKDETVLKSCTNEQKSHVAMTSLEAEKCKQMGLPVALPAPMAPLLSAILPPPPPPPKFLPEPSMAFQRPLTPPPLPPVLYVPPKDHHILTEPDELSDPPPGDLTFVLKQRADAQKRLSRDPNDFGALRELKDANEQMATWAALKSLPGKFTGSTGVNILKPEELQPHDPRYHAWVKKDMFKNAQPTTGGVGMRMLQKMGWKPGEGLGKEATGNIEPLMLDVKSDRKGLLAEEEMPAGKRSKIANVGTADLTGKHPVSLLMELCAKRKWPNPTFTCQEFGPSNCKEFLWKVVVNGVEYQPVNGSRVKKDGKSVACQVVLQSMGLIPRDPNLPVVL</sequence>
<feature type="compositionally biased region" description="Basic residues" evidence="2">
    <location>
        <begin position="298"/>
        <end position="307"/>
    </location>
</feature>
<feature type="compositionally biased region" description="Basic and acidic residues" evidence="2">
    <location>
        <begin position="270"/>
        <end position="297"/>
    </location>
</feature>
<dbReference type="EMBL" id="CAJGYM010000004">
    <property type="protein sequence ID" value="CAD6186250.1"/>
    <property type="molecule type" value="Genomic_DNA"/>
</dbReference>
<comment type="caution">
    <text evidence="5">The sequence shown here is derived from an EMBL/GenBank/DDBJ whole genome shotgun (WGS) entry which is preliminary data.</text>
</comment>
<protein>
    <recommendedName>
        <fullName evidence="7">Protein SON</fullName>
    </recommendedName>
</protein>
<organism evidence="5 6">
    <name type="scientific">Caenorhabditis auriculariae</name>
    <dbReference type="NCBI Taxonomy" id="2777116"/>
    <lineage>
        <taxon>Eukaryota</taxon>
        <taxon>Metazoa</taxon>
        <taxon>Ecdysozoa</taxon>
        <taxon>Nematoda</taxon>
        <taxon>Chromadorea</taxon>
        <taxon>Rhabditida</taxon>
        <taxon>Rhabditina</taxon>
        <taxon>Rhabditomorpha</taxon>
        <taxon>Rhabditoidea</taxon>
        <taxon>Rhabditidae</taxon>
        <taxon>Peloderinae</taxon>
        <taxon>Caenorhabditis</taxon>
    </lineage>
</organism>
<accession>A0A8S1GYR1</accession>
<dbReference type="GO" id="GO:0003723">
    <property type="term" value="F:RNA binding"/>
    <property type="evidence" value="ECO:0007669"/>
    <property type="project" value="UniProtKB-UniRule"/>
</dbReference>
<feature type="region of interest" description="Disordered" evidence="2">
    <location>
        <begin position="227"/>
        <end position="424"/>
    </location>
</feature>
<feature type="region of interest" description="Disordered" evidence="2">
    <location>
        <begin position="464"/>
        <end position="488"/>
    </location>
</feature>
<keyword evidence="6" id="KW-1185">Reference proteome</keyword>
<dbReference type="Pfam" id="PF01585">
    <property type="entry name" value="G-patch"/>
    <property type="match status" value="1"/>
</dbReference>
<gene>
    <name evidence="5" type="ORF">CAUJ_LOCUS2169</name>
</gene>
<feature type="compositionally biased region" description="Basic residues" evidence="2">
    <location>
        <begin position="388"/>
        <end position="408"/>
    </location>
</feature>
<dbReference type="GO" id="GO:0051726">
    <property type="term" value="P:regulation of cell cycle"/>
    <property type="evidence" value="ECO:0007669"/>
    <property type="project" value="InterPro"/>
</dbReference>
<evidence type="ECO:0000256" key="2">
    <source>
        <dbReference type="SAM" id="MobiDB-lite"/>
    </source>
</evidence>
<dbReference type="SMART" id="SM00358">
    <property type="entry name" value="DSRM"/>
    <property type="match status" value="1"/>
</dbReference>
<dbReference type="InterPro" id="IPR014720">
    <property type="entry name" value="dsRBD_dom"/>
</dbReference>
<evidence type="ECO:0000313" key="5">
    <source>
        <dbReference type="EMBL" id="CAD6186250.1"/>
    </source>
</evidence>
<feature type="compositionally biased region" description="Basic residues" evidence="2">
    <location>
        <begin position="57"/>
        <end position="78"/>
    </location>
</feature>
<evidence type="ECO:0000259" key="3">
    <source>
        <dbReference type="PROSITE" id="PS50137"/>
    </source>
</evidence>
<dbReference type="PANTHER" id="PTHR46528:SF1">
    <property type="entry name" value="PROTEIN SON"/>
    <property type="match status" value="1"/>
</dbReference>
<dbReference type="OrthoDB" id="786951at2759"/>
<evidence type="ECO:0000256" key="1">
    <source>
        <dbReference type="PROSITE-ProRule" id="PRU00266"/>
    </source>
</evidence>
<feature type="compositionally biased region" description="Basic residues" evidence="2">
    <location>
        <begin position="90"/>
        <end position="102"/>
    </location>
</feature>
<dbReference type="SUPFAM" id="SSF54768">
    <property type="entry name" value="dsRNA-binding domain-like"/>
    <property type="match status" value="1"/>
</dbReference>